<keyword evidence="5" id="KW-1185">Reference proteome</keyword>
<dbReference type="PANTHER" id="PTHR43479">
    <property type="entry name" value="ACREF/ENVCD OPERON REPRESSOR-RELATED"/>
    <property type="match status" value="1"/>
</dbReference>
<dbReference type="PROSITE" id="PS50977">
    <property type="entry name" value="HTH_TETR_2"/>
    <property type="match status" value="1"/>
</dbReference>
<dbReference type="Proteomes" id="UP000051906">
    <property type="component" value="Unassembled WGS sequence"/>
</dbReference>
<sequence>MTMDDKERRLANSAHDLFLQQGFKHTSIAQIARHADVAVGTFYNFYASKDDIFVRIYNAENERVKAEILKRVDLTGDPATVVKTVVQEIFTCSADNQILQEWFTNPKLNNIIAQTNQSAVEESLVYATLMKLIDQWRQTGKLKDDLDQDRIISLFNALTVLDFHQSEIQTDSYYQLLNDLIASILLFILK</sequence>
<dbReference type="PATRIC" id="fig|616990.3.peg.942"/>
<dbReference type="STRING" id="616990.IV54_GL000866"/>
<dbReference type="Pfam" id="PF00440">
    <property type="entry name" value="TetR_N"/>
    <property type="match status" value="1"/>
</dbReference>
<feature type="DNA-binding region" description="H-T-H motif" evidence="2">
    <location>
        <begin position="27"/>
        <end position="46"/>
    </location>
</feature>
<comment type="caution">
    <text evidence="4">The sequence shown here is derived from an EMBL/GenBank/DDBJ whole genome shotgun (WGS) entry which is preliminary data.</text>
</comment>
<proteinExistence type="predicted"/>
<dbReference type="PANTHER" id="PTHR43479:SF11">
    <property type="entry name" value="ACREF_ENVCD OPERON REPRESSOR-RELATED"/>
    <property type="match status" value="1"/>
</dbReference>
<dbReference type="OrthoDB" id="9812993at2"/>
<organism evidence="4 5">
    <name type="scientific">Levilactobacillus paucivorans</name>
    <dbReference type="NCBI Taxonomy" id="616990"/>
    <lineage>
        <taxon>Bacteria</taxon>
        <taxon>Bacillati</taxon>
        <taxon>Bacillota</taxon>
        <taxon>Bacilli</taxon>
        <taxon>Lactobacillales</taxon>
        <taxon>Lactobacillaceae</taxon>
        <taxon>Levilactobacillus</taxon>
    </lineage>
</organism>
<dbReference type="InterPro" id="IPR009057">
    <property type="entry name" value="Homeodomain-like_sf"/>
</dbReference>
<evidence type="ECO:0000256" key="1">
    <source>
        <dbReference type="ARBA" id="ARBA00023125"/>
    </source>
</evidence>
<accession>A0A0R2LSQ8</accession>
<dbReference type="AlphaFoldDB" id="A0A0R2LSQ8"/>
<evidence type="ECO:0000313" key="4">
    <source>
        <dbReference type="EMBL" id="KRO04692.1"/>
    </source>
</evidence>
<dbReference type="InterPro" id="IPR050624">
    <property type="entry name" value="HTH-type_Tx_Regulator"/>
</dbReference>
<dbReference type="Gene3D" id="1.10.357.10">
    <property type="entry name" value="Tetracycline Repressor, domain 2"/>
    <property type="match status" value="1"/>
</dbReference>
<feature type="domain" description="HTH tetR-type" evidence="3">
    <location>
        <begin position="4"/>
        <end position="64"/>
    </location>
</feature>
<name>A0A0R2LSQ8_9LACO</name>
<protein>
    <recommendedName>
        <fullName evidence="3">HTH tetR-type domain-containing protein</fullName>
    </recommendedName>
</protein>
<evidence type="ECO:0000259" key="3">
    <source>
        <dbReference type="PROSITE" id="PS50977"/>
    </source>
</evidence>
<dbReference type="SUPFAM" id="SSF46689">
    <property type="entry name" value="Homeodomain-like"/>
    <property type="match status" value="1"/>
</dbReference>
<reference evidence="4 5" key="1">
    <citation type="journal article" date="2015" name="Genome Announc.">
        <title>Expanding the biotechnology potential of lactobacilli through comparative genomics of 213 strains and associated genera.</title>
        <authorList>
            <person name="Sun Z."/>
            <person name="Harris H.M."/>
            <person name="McCann A."/>
            <person name="Guo C."/>
            <person name="Argimon S."/>
            <person name="Zhang W."/>
            <person name="Yang X."/>
            <person name="Jeffery I.B."/>
            <person name="Cooney J.C."/>
            <person name="Kagawa T.F."/>
            <person name="Liu W."/>
            <person name="Song Y."/>
            <person name="Salvetti E."/>
            <person name="Wrobel A."/>
            <person name="Rasinkangas P."/>
            <person name="Parkhill J."/>
            <person name="Rea M.C."/>
            <person name="O'Sullivan O."/>
            <person name="Ritari J."/>
            <person name="Douillard F.P."/>
            <person name="Paul Ross R."/>
            <person name="Yang R."/>
            <person name="Briner A.E."/>
            <person name="Felis G.E."/>
            <person name="de Vos W.M."/>
            <person name="Barrangou R."/>
            <person name="Klaenhammer T.R."/>
            <person name="Caufield P.W."/>
            <person name="Cui Y."/>
            <person name="Zhang H."/>
            <person name="O'Toole P.W."/>
        </authorList>
    </citation>
    <scope>NUCLEOTIDE SEQUENCE [LARGE SCALE GENOMIC DNA]</scope>
    <source>
        <strain evidence="4 5">DSM 22467</strain>
    </source>
</reference>
<dbReference type="EMBL" id="JQCA01000025">
    <property type="protein sequence ID" value="KRO04692.1"/>
    <property type="molecule type" value="Genomic_DNA"/>
</dbReference>
<keyword evidence="1 2" id="KW-0238">DNA-binding</keyword>
<dbReference type="InterPro" id="IPR001647">
    <property type="entry name" value="HTH_TetR"/>
</dbReference>
<evidence type="ECO:0000313" key="5">
    <source>
        <dbReference type="Proteomes" id="UP000051906"/>
    </source>
</evidence>
<evidence type="ECO:0000256" key="2">
    <source>
        <dbReference type="PROSITE-ProRule" id="PRU00335"/>
    </source>
</evidence>
<dbReference type="PRINTS" id="PR00455">
    <property type="entry name" value="HTHTETR"/>
</dbReference>
<gene>
    <name evidence="4" type="ORF">IV54_GL000866</name>
</gene>
<dbReference type="GO" id="GO:0003677">
    <property type="term" value="F:DNA binding"/>
    <property type="evidence" value="ECO:0007669"/>
    <property type="project" value="UniProtKB-UniRule"/>
</dbReference>